<dbReference type="EMBL" id="BAABHA010000015">
    <property type="protein sequence ID" value="GAA4391791.1"/>
    <property type="molecule type" value="Genomic_DNA"/>
</dbReference>
<evidence type="ECO:0000313" key="1">
    <source>
        <dbReference type="EMBL" id="GAA4391791.1"/>
    </source>
</evidence>
<protein>
    <submittedName>
        <fullName evidence="1">Uncharacterized protein</fullName>
    </submittedName>
</protein>
<comment type="caution">
    <text evidence="1">The sequence shown here is derived from an EMBL/GenBank/DDBJ whole genome shotgun (WGS) entry which is preliminary data.</text>
</comment>
<dbReference type="Proteomes" id="UP001500454">
    <property type="component" value="Unassembled WGS sequence"/>
</dbReference>
<dbReference type="RefSeq" id="WP_345227350.1">
    <property type="nucleotide sequence ID" value="NZ_BAABHA010000015.1"/>
</dbReference>
<organism evidence="1 2">
    <name type="scientific">Hymenobacter koreensis</name>
    <dbReference type="NCBI Taxonomy" id="1084523"/>
    <lineage>
        <taxon>Bacteria</taxon>
        <taxon>Pseudomonadati</taxon>
        <taxon>Bacteroidota</taxon>
        <taxon>Cytophagia</taxon>
        <taxon>Cytophagales</taxon>
        <taxon>Hymenobacteraceae</taxon>
        <taxon>Hymenobacter</taxon>
    </lineage>
</organism>
<keyword evidence="2" id="KW-1185">Reference proteome</keyword>
<gene>
    <name evidence="1" type="ORF">GCM10023186_41500</name>
</gene>
<proteinExistence type="predicted"/>
<sequence length="182" mass="20299">MPETPAPKRRIVIAPAAPAPVNRTVEFQQNVLRPAQERVQPKNVNVVPAEIQLENQSLTDIDDPFVPGKKVDWGQFKQLTALRRGDLRDGNSTYGVQPDVAALQQQVYNAAVARRQQRADLNPMESQYPAAAQQQYVDALNGEARARVIALPTAAPERRKIVLKQEQREVAPMRPPIRLASK</sequence>
<reference evidence="2" key="1">
    <citation type="journal article" date="2019" name="Int. J. Syst. Evol. Microbiol.">
        <title>The Global Catalogue of Microorganisms (GCM) 10K type strain sequencing project: providing services to taxonomists for standard genome sequencing and annotation.</title>
        <authorList>
            <consortium name="The Broad Institute Genomics Platform"/>
            <consortium name="The Broad Institute Genome Sequencing Center for Infectious Disease"/>
            <person name="Wu L."/>
            <person name="Ma J."/>
        </authorList>
    </citation>
    <scope>NUCLEOTIDE SEQUENCE [LARGE SCALE GENOMIC DNA]</scope>
    <source>
        <strain evidence="2">JCM 17924</strain>
    </source>
</reference>
<accession>A0ABP8JJB9</accession>
<name>A0ABP8JJB9_9BACT</name>
<evidence type="ECO:0000313" key="2">
    <source>
        <dbReference type="Proteomes" id="UP001500454"/>
    </source>
</evidence>